<dbReference type="AlphaFoldDB" id="A0A3A2ZC76"/>
<dbReference type="STRING" id="2070753.A0A3A2ZC76"/>
<keyword evidence="4" id="KW-0539">Nucleus</keyword>
<dbReference type="PROSITE" id="PS50166">
    <property type="entry name" value="IMPORTIN_B_NT"/>
    <property type="match status" value="1"/>
</dbReference>
<reference evidence="7" key="1">
    <citation type="submission" date="2017-02" db="EMBL/GenBank/DDBJ databases">
        <authorList>
            <person name="Tafer H."/>
            <person name="Lopandic K."/>
        </authorList>
    </citation>
    <scope>NUCLEOTIDE SEQUENCE [LARGE SCALE GENOMIC DNA]</scope>
    <source>
        <strain evidence="7">CBS 366.77</strain>
    </source>
</reference>
<evidence type="ECO:0000256" key="3">
    <source>
        <dbReference type="ARBA" id="ARBA00022448"/>
    </source>
</evidence>
<keyword evidence="7" id="KW-1185">Reference proteome</keyword>
<dbReference type="InterPro" id="IPR011989">
    <property type="entry name" value="ARM-like"/>
</dbReference>
<dbReference type="FunFam" id="1.25.10.10:FF:000362">
    <property type="entry name" value="Importin 11, putative"/>
    <property type="match status" value="1"/>
</dbReference>
<sequence>MAQVIELPGEANPLSLQNVQNALALAASSTQQQVQTGAQQLQNWEKEENYYSFLQDVFLNYSVPVEVRSLAIIQLKNGIDKYWRKAATNAIKKEEKDQIKVRALEAGIAEPAPVLALQNALMIAKIMRYEFPTDWPDGIPTIISILRSSTQPGANPLHLPRTLLILLQIIKELSTARLARSRANLQSITPEIFHVLGGIYVERVNTWVPILDQGGADEATVTDSLEQQSLICLKVMRRLIIAGFEHPGRDKDVGEFWALTHSHFSKFLSFMHGPVIISEPIRKLVGKHLLQLTKLHVDMAKAHPASFALLPDSISLVKSYWALVVSVGEVYTKLGTDDESEWRSVMERMGLRALVLVRSCARMAFNPVRTFKYQTPKDKEERMQAVELIKSQLFTHDFVFNAMELLVTQFFRLTDSDFQEWEAEPEEWERKEDAATEAWEFSIRSCSERLFLDLIINFKEFLIPRLLSVFYSFARPDNRELLLKDALYSAIGLAVASIEQHLDFNAFVDSTLVAEVQIPEQGYNIIRRRIAIVIGQWVPVKTRDLNTTPIYQIFHHLLNKQDPLNDLVVRVTAARQLKNVLDPFGFSPEEFMPYAPSIFQNLMSLIEEVELAETKMGLLETIRVAVIKMEGHIAPFTDQILNMLPPLWEASGEEHLMKQAILTLLANIMYSLKEASANYHSLMLPLIRSSLDPNSDAVVYLIEEALELWGTIMSQTPAPASSEILSLLPMLCPIFQAATDCVPLALQIAESYILLAPQEVLNDQIRFHLLTSLEALLKSTTRARLGVVPHVVEMMIRCGDAVDGGSENTYNIIARSLVDSSFLSSLLQGLYSAYEVSESTGPNRKKSDVYGVVETDYFSVLARLALANPRIFASAVSAATGTSEEQTLSWILKEWFNHYDNIGSAGQKKLHTFGLTQILFVNGPGSQPPTYILNHLQSYLTIWTDMITELGELGEEHPDESSRGDYLVYWHKAPEQSDWEGTPETVRRRNWDNSDIIHNLNIRDYVRQRLRSLIVGCGGEQRFQEEWLVNVDRDVVSSFGALGLL</sequence>
<dbReference type="GO" id="GO:0006606">
    <property type="term" value="P:protein import into nucleus"/>
    <property type="evidence" value="ECO:0007669"/>
    <property type="project" value="TreeGrafter"/>
</dbReference>
<dbReference type="Pfam" id="PF25758">
    <property type="entry name" value="TPR_IPO11"/>
    <property type="match status" value="1"/>
</dbReference>
<dbReference type="GO" id="GO:0031267">
    <property type="term" value="F:small GTPase binding"/>
    <property type="evidence" value="ECO:0007669"/>
    <property type="project" value="InterPro"/>
</dbReference>
<evidence type="ECO:0000256" key="4">
    <source>
        <dbReference type="ARBA" id="ARBA00023242"/>
    </source>
</evidence>
<evidence type="ECO:0000259" key="5">
    <source>
        <dbReference type="PROSITE" id="PS50166"/>
    </source>
</evidence>
<dbReference type="OrthoDB" id="361693at2759"/>
<comment type="subcellular location">
    <subcellularLocation>
        <location evidence="1">Nucleus</location>
    </subcellularLocation>
</comment>
<dbReference type="PANTHER" id="PTHR10997:SF7">
    <property type="entry name" value="IMPORTIN-11"/>
    <property type="match status" value="1"/>
</dbReference>
<dbReference type="InterPro" id="IPR058669">
    <property type="entry name" value="TPR_IPO7/11-like"/>
</dbReference>
<organism evidence="6 7">
    <name type="scientific">Aspergillus sclerotialis</name>
    <dbReference type="NCBI Taxonomy" id="2070753"/>
    <lineage>
        <taxon>Eukaryota</taxon>
        <taxon>Fungi</taxon>
        <taxon>Dikarya</taxon>
        <taxon>Ascomycota</taxon>
        <taxon>Pezizomycotina</taxon>
        <taxon>Eurotiomycetes</taxon>
        <taxon>Eurotiomycetidae</taxon>
        <taxon>Eurotiales</taxon>
        <taxon>Aspergillaceae</taxon>
        <taxon>Aspergillus</taxon>
        <taxon>Aspergillus subgen. Polypaecilum</taxon>
    </lineage>
</organism>
<dbReference type="InterPro" id="IPR001494">
    <property type="entry name" value="Importin-beta_N"/>
</dbReference>
<evidence type="ECO:0000256" key="1">
    <source>
        <dbReference type="ARBA" id="ARBA00004123"/>
    </source>
</evidence>
<dbReference type="SMART" id="SM00913">
    <property type="entry name" value="IBN_N"/>
    <property type="match status" value="1"/>
</dbReference>
<feature type="domain" description="Importin N-terminal" evidence="5">
    <location>
        <begin position="37"/>
        <end position="109"/>
    </location>
</feature>
<evidence type="ECO:0000313" key="7">
    <source>
        <dbReference type="Proteomes" id="UP000266188"/>
    </source>
</evidence>
<dbReference type="SUPFAM" id="SSF48371">
    <property type="entry name" value="ARM repeat"/>
    <property type="match status" value="1"/>
</dbReference>
<dbReference type="GO" id="GO:0005635">
    <property type="term" value="C:nuclear envelope"/>
    <property type="evidence" value="ECO:0007669"/>
    <property type="project" value="TreeGrafter"/>
</dbReference>
<dbReference type="Proteomes" id="UP000266188">
    <property type="component" value="Unassembled WGS sequence"/>
</dbReference>
<dbReference type="InterPro" id="IPR016024">
    <property type="entry name" value="ARM-type_fold"/>
</dbReference>
<accession>A0A3A2ZC76</accession>
<dbReference type="PANTHER" id="PTHR10997">
    <property type="entry name" value="IMPORTIN-7, 8, 11"/>
    <property type="match status" value="1"/>
</dbReference>
<dbReference type="EMBL" id="MVGC01000281">
    <property type="protein sequence ID" value="RJE20732.1"/>
    <property type="molecule type" value="Genomic_DNA"/>
</dbReference>
<evidence type="ECO:0000313" key="6">
    <source>
        <dbReference type="EMBL" id="RJE20732.1"/>
    </source>
</evidence>
<gene>
    <name evidence="6" type="ORF">PHISCL_06927</name>
</gene>
<comment type="similarity">
    <text evidence="2">Belongs to the importin beta family.</text>
</comment>
<keyword evidence="3" id="KW-0813">Transport</keyword>
<evidence type="ECO:0000256" key="2">
    <source>
        <dbReference type="ARBA" id="ARBA00007991"/>
    </source>
</evidence>
<protein>
    <submittedName>
        <fullName evidence="6">Importin 11</fullName>
    </submittedName>
</protein>
<comment type="caution">
    <text evidence="6">The sequence shown here is derived from an EMBL/GenBank/DDBJ whole genome shotgun (WGS) entry which is preliminary data.</text>
</comment>
<proteinExistence type="inferred from homology"/>
<dbReference type="Pfam" id="PF03810">
    <property type="entry name" value="IBN_N"/>
    <property type="match status" value="1"/>
</dbReference>
<dbReference type="Gene3D" id="1.25.10.10">
    <property type="entry name" value="Leucine-rich Repeat Variant"/>
    <property type="match status" value="1"/>
</dbReference>
<name>A0A3A2ZC76_9EURO</name>
<dbReference type="GO" id="GO:0005829">
    <property type="term" value="C:cytosol"/>
    <property type="evidence" value="ECO:0007669"/>
    <property type="project" value="TreeGrafter"/>
</dbReference>